<dbReference type="InParanoid" id="A0A804QVN8"/>
<organism evidence="2 3">
    <name type="scientific">Zea mays</name>
    <name type="common">Maize</name>
    <dbReference type="NCBI Taxonomy" id="4577"/>
    <lineage>
        <taxon>Eukaryota</taxon>
        <taxon>Viridiplantae</taxon>
        <taxon>Streptophyta</taxon>
        <taxon>Embryophyta</taxon>
        <taxon>Tracheophyta</taxon>
        <taxon>Spermatophyta</taxon>
        <taxon>Magnoliopsida</taxon>
        <taxon>Liliopsida</taxon>
        <taxon>Poales</taxon>
        <taxon>Poaceae</taxon>
        <taxon>PACMAD clade</taxon>
        <taxon>Panicoideae</taxon>
        <taxon>Andropogonodae</taxon>
        <taxon>Andropogoneae</taxon>
        <taxon>Tripsacinae</taxon>
        <taxon>Zea</taxon>
    </lineage>
</organism>
<dbReference type="PANTHER" id="PTHR33333">
    <property type="entry name" value="ERYTHROCYTE MEMBRANE PROTEIN 1-LIKE"/>
    <property type="match status" value="1"/>
</dbReference>
<reference evidence="2" key="2">
    <citation type="submission" date="2019-07" db="EMBL/GenBank/DDBJ databases">
        <authorList>
            <person name="Seetharam A."/>
            <person name="Woodhouse M."/>
            <person name="Cannon E."/>
        </authorList>
    </citation>
    <scope>NUCLEOTIDE SEQUENCE [LARGE SCALE GENOMIC DNA]</scope>
    <source>
        <strain evidence="2">cv. B73</strain>
    </source>
</reference>
<dbReference type="EnsemblPlants" id="Zm00001eb358110_T001">
    <property type="protein sequence ID" value="Zm00001eb358110_P001"/>
    <property type="gene ID" value="Zm00001eb358110"/>
</dbReference>
<gene>
    <name evidence="2" type="primary">LOC100276534</name>
</gene>
<reference evidence="2" key="3">
    <citation type="submission" date="2021-05" db="UniProtKB">
        <authorList>
            <consortium name="EnsemblPlants"/>
        </authorList>
    </citation>
    <scope>IDENTIFICATION</scope>
    <source>
        <strain evidence="2">cv. B73</strain>
    </source>
</reference>
<dbReference type="Gramene" id="Zm00001eb358110_T001">
    <property type="protein sequence ID" value="Zm00001eb358110_P001"/>
    <property type="gene ID" value="Zm00001eb358110"/>
</dbReference>
<reference evidence="3" key="1">
    <citation type="journal article" date="2009" name="Science">
        <title>The B73 maize genome: complexity, diversity, and dynamics.</title>
        <authorList>
            <person name="Schnable P.S."/>
            <person name="Ware D."/>
            <person name="Fulton R.S."/>
            <person name="Stein J.C."/>
            <person name="Wei F."/>
            <person name="Pasternak S."/>
            <person name="Liang C."/>
            <person name="Zhang J."/>
            <person name="Fulton L."/>
            <person name="Graves T.A."/>
            <person name="Minx P."/>
            <person name="Reily A.D."/>
            <person name="Courtney L."/>
            <person name="Kruchowski S.S."/>
            <person name="Tomlinson C."/>
            <person name="Strong C."/>
            <person name="Delehaunty K."/>
            <person name="Fronick C."/>
            <person name="Courtney B."/>
            <person name="Rock S.M."/>
            <person name="Belter E."/>
            <person name="Du F."/>
            <person name="Kim K."/>
            <person name="Abbott R.M."/>
            <person name="Cotton M."/>
            <person name="Levy A."/>
            <person name="Marchetto P."/>
            <person name="Ochoa K."/>
            <person name="Jackson S.M."/>
            <person name="Gillam B."/>
            <person name="Chen W."/>
            <person name="Yan L."/>
            <person name="Higginbotham J."/>
            <person name="Cardenas M."/>
            <person name="Waligorski J."/>
            <person name="Applebaum E."/>
            <person name="Phelps L."/>
            <person name="Falcone J."/>
            <person name="Kanchi K."/>
            <person name="Thane T."/>
            <person name="Scimone A."/>
            <person name="Thane N."/>
            <person name="Henke J."/>
            <person name="Wang T."/>
            <person name="Ruppert J."/>
            <person name="Shah N."/>
            <person name="Rotter K."/>
            <person name="Hodges J."/>
            <person name="Ingenthron E."/>
            <person name="Cordes M."/>
            <person name="Kohlberg S."/>
            <person name="Sgro J."/>
            <person name="Delgado B."/>
            <person name="Mead K."/>
            <person name="Chinwalla A."/>
            <person name="Leonard S."/>
            <person name="Crouse K."/>
            <person name="Collura K."/>
            <person name="Kudrna D."/>
            <person name="Currie J."/>
            <person name="He R."/>
            <person name="Angelova A."/>
            <person name="Rajasekar S."/>
            <person name="Mueller T."/>
            <person name="Lomeli R."/>
            <person name="Scara G."/>
            <person name="Ko A."/>
            <person name="Delaney K."/>
            <person name="Wissotski M."/>
            <person name="Lopez G."/>
            <person name="Campos D."/>
            <person name="Braidotti M."/>
            <person name="Ashley E."/>
            <person name="Golser W."/>
            <person name="Kim H."/>
            <person name="Lee S."/>
            <person name="Lin J."/>
            <person name="Dujmic Z."/>
            <person name="Kim W."/>
            <person name="Talag J."/>
            <person name="Zuccolo A."/>
            <person name="Fan C."/>
            <person name="Sebastian A."/>
            <person name="Kramer M."/>
            <person name="Spiegel L."/>
            <person name="Nascimento L."/>
            <person name="Zutavern T."/>
            <person name="Miller B."/>
            <person name="Ambroise C."/>
            <person name="Muller S."/>
            <person name="Spooner W."/>
            <person name="Narechania A."/>
            <person name="Ren L."/>
            <person name="Wei S."/>
            <person name="Kumari S."/>
            <person name="Faga B."/>
            <person name="Levy M.J."/>
            <person name="McMahan L."/>
            <person name="Van Buren P."/>
            <person name="Vaughn M.W."/>
            <person name="Ying K."/>
            <person name="Yeh C.-T."/>
            <person name="Emrich S.J."/>
            <person name="Jia Y."/>
            <person name="Kalyanaraman A."/>
            <person name="Hsia A.-P."/>
            <person name="Barbazuk W.B."/>
            <person name="Baucom R.S."/>
            <person name="Brutnell T.P."/>
            <person name="Carpita N.C."/>
            <person name="Chaparro C."/>
            <person name="Chia J.-M."/>
            <person name="Deragon J.-M."/>
            <person name="Estill J.C."/>
            <person name="Fu Y."/>
            <person name="Jeddeloh J.A."/>
            <person name="Han Y."/>
            <person name="Lee H."/>
            <person name="Li P."/>
            <person name="Lisch D.R."/>
            <person name="Liu S."/>
            <person name="Liu Z."/>
            <person name="Nagel D.H."/>
            <person name="McCann M.C."/>
            <person name="SanMiguel P."/>
            <person name="Myers A.M."/>
            <person name="Nettleton D."/>
            <person name="Nguyen J."/>
            <person name="Penning B.W."/>
            <person name="Ponnala L."/>
            <person name="Schneider K.L."/>
            <person name="Schwartz D.C."/>
            <person name="Sharma A."/>
            <person name="Soderlund C."/>
            <person name="Springer N.M."/>
            <person name="Sun Q."/>
            <person name="Wang H."/>
            <person name="Waterman M."/>
            <person name="Westerman R."/>
            <person name="Wolfgruber T.K."/>
            <person name="Yang L."/>
            <person name="Yu Y."/>
            <person name="Zhang L."/>
            <person name="Zhou S."/>
            <person name="Zhu Q."/>
            <person name="Bennetzen J.L."/>
            <person name="Dawe R.K."/>
            <person name="Jiang J."/>
            <person name="Jiang N."/>
            <person name="Presting G.G."/>
            <person name="Wessler S.R."/>
            <person name="Aluru S."/>
            <person name="Martienssen R.A."/>
            <person name="Clifton S.W."/>
            <person name="McCombie W.R."/>
            <person name="Wing R.A."/>
            <person name="Wilson R.K."/>
        </authorList>
    </citation>
    <scope>NUCLEOTIDE SEQUENCE [LARGE SCALE GENOMIC DNA]</scope>
    <source>
        <strain evidence="3">cv. B73</strain>
    </source>
</reference>
<dbReference type="RefSeq" id="NP_001349450.1">
    <property type="nucleotide sequence ID" value="NM_001362521.1"/>
</dbReference>
<dbReference type="AlphaFoldDB" id="A0A804QVN8"/>
<dbReference type="InterPro" id="IPR039926">
    <property type="entry name" value="Egg_app_1"/>
</dbReference>
<dbReference type="Proteomes" id="UP000007305">
    <property type="component" value="Chromosome 8"/>
</dbReference>
<keyword evidence="3" id="KW-1185">Reference proteome</keyword>
<dbReference type="KEGG" id="zma:100276534"/>
<evidence type="ECO:0000256" key="1">
    <source>
        <dbReference type="SAM" id="MobiDB-lite"/>
    </source>
</evidence>
<evidence type="ECO:0000313" key="2">
    <source>
        <dbReference type="EnsemblPlants" id="Zm00001eb358110_P001"/>
    </source>
</evidence>
<proteinExistence type="evidence at protein level"/>
<feature type="region of interest" description="Disordered" evidence="1">
    <location>
        <begin position="31"/>
        <end position="138"/>
    </location>
</feature>
<accession>A0A804QVN8</accession>
<evidence type="ECO:0000313" key="3">
    <source>
        <dbReference type="Proteomes" id="UP000007305"/>
    </source>
</evidence>
<dbReference type="GeneID" id="100276534"/>
<evidence type="ECO:0007829" key="4">
    <source>
        <dbReference type="PeptideAtlas" id="A0A804QVN8"/>
    </source>
</evidence>
<keyword evidence="4" id="KW-1267">Proteomics identification</keyword>
<feature type="compositionally biased region" description="Gly residues" evidence="1">
    <location>
        <begin position="63"/>
        <end position="132"/>
    </location>
</feature>
<feature type="compositionally biased region" description="Basic residues" evidence="1">
    <location>
        <begin position="42"/>
        <end position="55"/>
    </location>
</feature>
<name>A0A804QVN8_MAIZE</name>
<sequence>MHSTGPFVPFQRLTLARTPSTTLRTLYIEGRPPLSFAGDTSKRRRRQSSIKKRTDRVREMDGGKGSGIGGNVGGGGGDGKIGGGAVKGGGSNSVGGAGSINSGGGVAGHGDGAGKSGSGGDGMMKAPGGGGCYIPRSDFEANPKEFFQGLHQQGGGGKK</sequence>
<dbReference type="PANTHER" id="PTHR33333:SF38">
    <property type="entry name" value="EXPRESSED PROTEIN"/>
    <property type="match status" value="1"/>
</dbReference>
<protein>
    <submittedName>
        <fullName evidence="2">Uncharacterized protein</fullName>
    </submittedName>
</protein>